<evidence type="ECO:0000313" key="5">
    <source>
        <dbReference type="EMBL" id="RSE25513.1"/>
    </source>
</evidence>
<dbReference type="Pfam" id="PF07963">
    <property type="entry name" value="N_methyl"/>
    <property type="match status" value="1"/>
</dbReference>
<organism evidence="5 6">
    <name type="scientific">Acinetobacter johnsonii</name>
    <dbReference type="NCBI Taxonomy" id="40214"/>
    <lineage>
        <taxon>Bacteria</taxon>
        <taxon>Pseudomonadati</taxon>
        <taxon>Pseudomonadota</taxon>
        <taxon>Gammaproteobacteria</taxon>
        <taxon>Moraxellales</taxon>
        <taxon>Moraxellaceae</taxon>
        <taxon>Acinetobacter</taxon>
    </lineage>
</organism>
<dbReference type="PROSITE" id="PS00409">
    <property type="entry name" value="PROKAR_NTER_METHYL"/>
    <property type="match status" value="1"/>
</dbReference>
<evidence type="ECO:0000256" key="3">
    <source>
        <dbReference type="RuleBase" id="RU000389"/>
    </source>
</evidence>
<dbReference type="SUPFAM" id="SSF54523">
    <property type="entry name" value="Pili subunits"/>
    <property type="match status" value="1"/>
</dbReference>
<keyword evidence="4" id="KW-0812">Transmembrane</keyword>
<proteinExistence type="inferred from homology"/>
<dbReference type="InterPro" id="IPR012902">
    <property type="entry name" value="N_methyl_site"/>
</dbReference>
<name>A0A3R9EKE6_ACIJO</name>
<dbReference type="AlphaFoldDB" id="A0A3R9EKE6"/>
<dbReference type="InterPro" id="IPR001082">
    <property type="entry name" value="Pilin"/>
</dbReference>
<dbReference type="EMBL" id="RHXE01000006">
    <property type="protein sequence ID" value="RSE25513.1"/>
    <property type="molecule type" value="Genomic_DNA"/>
</dbReference>
<keyword evidence="4" id="KW-0472">Membrane</keyword>
<dbReference type="RefSeq" id="WP_125273580.1">
    <property type="nucleotide sequence ID" value="NZ_RHXE01000006.1"/>
</dbReference>
<keyword evidence="3" id="KW-0281">Fimbrium</keyword>
<feature type="transmembrane region" description="Helical" evidence="4">
    <location>
        <begin position="12"/>
        <end position="30"/>
    </location>
</feature>
<dbReference type="GO" id="GO:0009289">
    <property type="term" value="C:pilus"/>
    <property type="evidence" value="ECO:0007669"/>
    <property type="project" value="InterPro"/>
</dbReference>
<gene>
    <name evidence="5" type="ORF">EGT73_04540</name>
</gene>
<keyword evidence="2" id="KW-0488">Methylation</keyword>
<keyword evidence="4" id="KW-1133">Transmembrane helix</keyword>
<dbReference type="GO" id="GO:0007155">
    <property type="term" value="P:cell adhesion"/>
    <property type="evidence" value="ECO:0007669"/>
    <property type="project" value="InterPro"/>
</dbReference>
<evidence type="ECO:0000256" key="2">
    <source>
        <dbReference type="ARBA" id="ARBA00022481"/>
    </source>
</evidence>
<evidence type="ECO:0000256" key="1">
    <source>
        <dbReference type="ARBA" id="ARBA00005233"/>
    </source>
</evidence>
<dbReference type="Pfam" id="PF00114">
    <property type="entry name" value="Pilin"/>
    <property type="match status" value="1"/>
</dbReference>
<protein>
    <submittedName>
        <fullName evidence="5">Prepilin-type N-terminal cleavage/methylation domain-containing protein</fullName>
    </submittedName>
</protein>
<comment type="caution">
    <text evidence="5">The sequence shown here is derived from an EMBL/GenBank/DDBJ whole genome shotgun (WGS) entry which is preliminary data.</text>
</comment>
<evidence type="ECO:0000256" key="4">
    <source>
        <dbReference type="SAM" id="Phobius"/>
    </source>
</evidence>
<accession>A0A3R9EKE6</accession>
<dbReference type="Gene3D" id="3.30.700.10">
    <property type="entry name" value="Glycoprotein, Type 4 Pilin"/>
    <property type="match status" value="1"/>
</dbReference>
<reference evidence="5 6" key="1">
    <citation type="submission" date="2018-10" db="EMBL/GenBank/DDBJ databases">
        <title>Transmission dynamics of multidrug resistant bacteria on intensive care unit surfaces.</title>
        <authorList>
            <person name="D'Souza A.W."/>
            <person name="Potter R.F."/>
            <person name="Wallace M."/>
            <person name="Shupe A."/>
            <person name="Patel S."/>
            <person name="Sun S."/>
            <person name="Gul D."/>
            <person name="Kwon J.H."/>
            <person name="Andleeb S."/>
            <person name="Burnham C.-A.D."/>
            <person name="Dantas G."/>
        </authorList>
    </citation>
    <scope>NUCLEOTIDE SEQUENCE [LARGE SCALE GENOMIC DNA]</scope>
    <source>
        <strain evidence="5 6">AJ_385</strain>
    </source>
</reference>
<dbReference type="NCBIfam" id="TIGR02532">
    <property type="entry name" value="IV_pilin_GFxxxE"/>
    <property type="match status" value="1"/>
</dbReference>
<dbReference type="Proteomes" id="UP000277537">
    <property type="component" value="Unassembled WGS sequence"/>
</dbReference>
<dbReference type="InterPro" id="IPR045584">
    <property type="entry name" value="Pilin-like"/>
</dbReference>
<comment type="similarity">
    <text evidence="1 3">Belongs to the N-Me-Phe pilin family.</text>
</comment>
<evidence type="ECO:0000313" key="6">
    <source>
        <dbReference type="Proteomes" id="UP000277537"/>
    </source>
</evidence>
<sequence length="169" mass="18044">MQKNQGFTLIELMIVVAIIGMLAMVAIPVYQTYVTRAKISEAMTHTSPARVLVSEAFITNGMVSLANITQEYNARPVTQKQTRYVSNIQIDDDGVITVTLTNQADVGLPTAVLGKTLVMTPNINGTKLAGTIGSIDWACASESNVTATAKNLVADIGTLPVTYAPPECR</sequence>